<name>A0A1H9UJE1_9BACI</name>
<reference evidence="11" key="1">
    <citation type="submission" date="2016-10" db="EMBL/GenBank/DDBJ databases">
        <authorList>
            <person name="de Groot N.N."/>
        </authorList>
    </citation>
    <scope>NUCLEOTIDE SEQUENCE [LARGE SCALE GENOMIC DNA]</scope>
    <source>
        <strain evidence="11">10nlg</strain>
    </source>
</reference>
<keyword evidence="6 8" id="KW-1133">Transmembrane helix</keyword>
<evidence type="ECO:0000313" key="10">
    <source>
        <dbReference type="EMBL" id="SES09314.1"/>
    </source>
</evidence>
<feature type="transmembrane region" description="Helical" evidence="8">
    <location>
        <begin position="110"/>
        <end position="127"/>
    </location>
</feature>
<feature type="domain" description="EamA" evidence="9">
    <location>
        <begin position="10"/>
        <end position="150"/>
    </location>
</feature>
<dbReference type="GO" id="GO:0005886">
    <property type="term" value="C:plasma membrane"/>
    <property type="evidence" value="ECO:0007669"/>
    <property type="project" value="UniProtKB-SubCell"/>
</dbReference>
<dbReference type="Proteomes" id="UP000199318">
    <property type="component" value="Unassembled WGS sequence"/>
</dbReference>
<evidence type="ECO:0000256" key="5">
    <source>
        <dbReference type="ARBA" id="ARBA00022692"/>
    </source>
</evidence>
<organism evidence="10 11">
    <name type="scientific">Salisediminibacterium halotolerans</name>
    <dbReference type="NCBI Taxonomy" id="517425"/>
    <lineage>
        <taxon>Bacteria</taxon>
        <taxon>Bacillati</taxon>
        <taxon>Bacillota</taxon>
        <taxon>Bacilli</taxon>
        <taxon>Bacillales</taxon>
        <taxon>Bacillaceae</taxon>
        <taxon>Salisediminibacterium</taxon>
    </lineage>
</organism>
<evidence type="ECO:0000256" key="8">
    <source>
        <dbReference type="SAM" id="Phobius"/>
    </source>
</evidence>
<dbReference type="SUPFAM" id="SSF103481">
    <property type="entry name" value="Multidrug resistance efflux transporter EmrE"/>
    <property type="match status" value="2"/>
</dbReference>
<dbReference type="InterPro" id="IPR004626">
    <property type="entry name" value="RarD"/>
</dbReference>
<keyword evidence="3" id="KW-0813">Transport</keyword>
<sequence length="305" mass="33850">MTSAYQDLRKGVSSGIGAYLLWGFLPIYWKLVDHIPADEVLAHRIIWSVVFLGALFFLLNRIDSLKTDLRYIKTHPKIFVAIFLTALLISINWVTFIWAVANERIVEVSLGYYINPLINVVLGVLFFKESLSYAQRIAVLLALSGVTVLTFSFGEIPYVALILAFSFGFYGLVKKQTQVGSMTGLMIETILLMPAALVYLFWLHGSLTEALHLSGGENTTLWLLIGSGAATAVPLILFGYGAQHIPLSLIGFLQYIAPTTMLLLGVLLYQEPFTTVHAVSFLLIWSGLILYTISKLKRPVRTAST</sequence>
<keyword evidence="11" id="KW-1185">Reference proteome</keyword>
<dbReference type="InterPro" id="IPR000620">
    <property type="entry name" value="EamA_dom"/>
</dbReference>
<comment type="caution">
    <text evidence="10">The sequence shown here is derived from an EMBL/GenBank/DDBJ whole genome shotgun (WGS) entry which is preliminary data.</text>
</comment>
<feature type="transmembrane region" description="Helical" evidence="8">
    <location>
        <begin position="79"/>
        <end position="98"/>
    </location>
</feature>
<dbReference type="OrthoDB" id="369870at2"/>
<evidence type="ECO:0000259" key="9">
    <source>
        <dbReference type="Pfam" id="PF00892"/>
    </source>
</evidence>
<keyword evidence="5 8" id="KW-0812">Transmembrane</keyword>
<evidence type="ECO:0000313" key="11">
    <source>
        <dbReference type="Proteomes" id="UP000199318"/>
    </source>
</evidence>
<comment type="subcellular location">
    <subcellularLocation>
        <location evidence="1">Cell membrane</location>
        <topology evidence="1">Multi-pass membrane protein</topology>
    </subcellularLocation>
</comment>
<evidence type="ECO:0000256" key="7">
    <source>
        <dbReference type="ARBA" id="ARBA00023136"/>
    </source>
</evidence>
<evidence type="ECO:0000256" key="3">
    <source>
        <dbReference type="ARBA" id="ARBA00022448"/>
    </source>
</evidence>
<dbReference type="AlphaFoldDB" id="A0A1H9UJE1"/>
<dbReference type="InterPro" id="IPR037185">
    <property type="entry name" value="EmrE-like"/>
</dbReference>
<feature type="transmembrane region" description="Helical" evidence="8">
    <location>
        <begin position="156"/>
        <end position="173"/>
    </location>
</feature>
<dbReference type="EMBL" id="FOGV01000014">
    <property type="protein sequence ID" value="SES09314.1"/>
    <property type="molecule type" value="Genomic_DNA"/>
</dbReference>
<feature type="transmembrane region" description="Helical" evidence="8">
    <location>
        <begin position="185"/>
        <end position="202"/>
    </location>
</feature>
<dbReference type="RefSeq" id="WP_093073104.1">
    <property type="nucleotide sequence ID" value="NZ_FOGV01000014.1"/>
</dbReference>
<comment type="similarity">
    <text evidence="2">Belongs to the EamA transporter family.</text>
</comment>
<feature type="transmembrane region" description="Helical" evidence="8">
    <location>
        <begin position="12"/>
        <end position="29"/>
    </location>
</feature>
<proteinExistence type="inferred from homology"/>
<evidence type="ECO:0000256" key="6">
    <source>
        <dbReference type="ARBA" id="ARBA00022989"/>
    </source>
</evidence>
<keyword evidence="7 8" id="KW-0472">Membrane</keyword>
<feature type="transmembrane region" description="Helical" evidence="8">
    <location>
        <begin position="134"/>
        <end position="150"/>
    </location>
</feature>
<dbReference type="PANTHER" id="PTHR22911:SF137">
    <property type="entry name" value="SOLUTE CARRIER FAMILY 35 MEMBER G2-RELATED"/>
    <property type="match status" value="1"/>
</dbReference>
<protein>
    <submittedName>
        <fullName evidence="10">Chloramphenicol-sensitive protein RarD</fullName>
    </submittedName>
</protein>
<evidence type="ECO:0000256" key="2">
    <source>
        <dbReference type="ARBA" id="ARBA00007362"/>
    </source>
</evidence>
<evidence type="ECO:0000256" key="1">
    <source>
        <dbReference type="ARBA" id="ARBA00004651"/>
    </source>
</evidence>
<evidence type="ECO:0000256" key="4">
    <source>
        <dbReference type="ARBA" id="ARBA00022475"/>
    </source>
</evidence>
<gene>
    <name evidence="10" type="ORF">SAMN05444126_11471</name>
</gene>
<feature type="transmembrane region" description="Helical" evidence="8">
    <location>
        <begin position="249"/>
        <end position="269"/>
    </location>
</feature>
<dbReference type="PANTHER" id="PTHR22911">
    <property type="entry name" value="ACYL-MALONYL CONDENSING ENZYME-RELATED"/>
    <property type="match status" value="1"/>
</dbReference>
<feature type="transmembrane region" description="Helical" evidence="8">
    <location>
        <begin position="41"/>
        <end position="59"/>
    </location>
</feature>
<dbReference type="NCBIfam" id="TIGR00688">
    <property type="entry name" value="rarD"/>
    <property type="match status" value="1"/>
</dbReference>
<feature type="transmembrane region" description="Helical" evidence="8">
    <location>
        <begin position="275"/>
        <end position="293"/>
    </location>
</feature>
<feature type="transmembrane region" description="Helical" evidence="8">
    <location>
        <begin position="222"/>
        <end position="242"/>
    </location>
</feature>
<keyword evidence="4" id="KW-1003">Cell membrane</keyword>
<accession>A0A1H9UJE1</accession>
<dbReference type="Pfam" id="PF00892">
    <property type="entry name" value="EamA"/>
    <property type="match status" value="2"/>
</dbReference>
<feature type="domain" description="EamA" evidence="9">
    <location>
        <begin position="159"/>
        <end position="291"/>
    </location>
</feature>